<dbReference type="Pfam" id="PF01458">
    <property type="entry name" value="SUFBD_core"/>
    <property type="match status" value="1"/>
</dbReference>
<sequence length="495" mass="55088">MSGTQETVDQVRAVTEQSYKYGFTTDIEADLAPKGLNEDIVRFISAKKEEPEWLLEWRLKAFRAWQAMEEPRYWAKLSYPPIDYQDAHYYAAPKTSNRPKSLDEVDPELLRTYEKLGIPLREQEILAGVEGTETKMPAIAVDAVFDSVSVATTFKAKLEEMGIIFCSISEAVREHPDLVRQYLGTVVPYTDNFYATLNCAVFTDGSFVYVPKGVRCPMELSTYFRINQANTGQFERTLIIADEGAYVSYLEGCTAPKRDENQLHAAVVELVALDNATIKYSTVQNWYPGNEDGVGGIYNFVTKRGACRGVNSKISWTQVETGSAITWKYPSCILQGDNSVGEFYSVAITNNRQQADTGTKMIHIGKNTKSTIVSKGISAGRSNNTYRGLVKILPKADGARNHTQCDSLLIGDQCGAHTVPYIESRNRSARVEHEATTAKISEDQLFYCRQRGLDPEDAVSLIVNGFCKEVLKELPMEFAVEAQKLVGISLEGSVG</sequence>
<dbReference type="InterPro" id="IPR010231">
    <property type="entry name" value="SUF_FeS_clus_asmbl_SufB"/>
</dbReference>
<keyword evidence="5" id="KW-1185">Reference proteome</keyword>
<evidence type="ECO:0000313" key="4">
    <source>
        <dbReference type="EMBL" id="NYZ18296.1"/>
    </source>
</evidence>
<comment type="caution">
    <text evidence="4">The sequence shown here is derived from an EMBL/GenBank/DDBJ whole genome shotgun (WGS) entry which is preliminary data.</text>
</comment>
<dbReference type="InterPro" id="IPR037284">
    <property type="entry name" value="SUF_FeS_clus_asmbl_SufBD_sf"/>
</dbReference>
<evidence type="ECO:0000256" key="1">
    <source>
        <dbReference type="ARBA" id="ARBA00043967"/>
    </source>
</evidence>
<dbReference type="Pfam" id="PF19295">
    <property type="entry name" value="SufBD_N"/>
    <property type="match status" value="1"/>
</dbReference>
<dbReference type="RefSeq" id="WP_180280051.1">
    <property type="nucleotide sequence ID" value="NZ_JABFDB010000001.1"/>
</dbReference>
<evidence type="ECO:0000259" key="2">
    <source>
        <dbReference type="Pfam" id="PF01458"/>
    </source>
</evidence>
<evidence type="ECO:0000313" key="5">
    <source>
        <dbReference type="Proteomes" id="UP000584642"/>
    </source>
</evidence>
<dbReference type="InterPro" id="IPR000825">
    <property type="entry name" value="SUF_FeS_clus_asmbl_SufBD_core"/>
</dbReference>
<dbReference type="InterPro" id="IPR045595">
    <property type="entry name" value="SufBD_N"/>
</dbReference>
<gene>
    <name evidence="4" type="primary">sufB</name>
    <name evidence="4" type="ORF">HND93_01115</name>
</gene>
<dbReference type="PANTHER" id="PTHR30508">
    <property type="entry name" value="FES CLUSTER ASSEMBLY PROTEIN SUF"/>
    <property type="match status" value="1"/>
</dbReference>
<protein>
    <submittedName>
        <fullName evidence="4">Fe-S cluster assembly protein SufB</fullName>
    </submittedName>
</protein>
<dbReference type="PANTHER" id="PTHR30508:SF1">
    <property type="entry name" value="UPF0051 PROTEIN ABCI8, CHLOROPLASTIC-RELATED"/>
    <property type="match status" value="1"/>
</dbReference>
<dbReference type="InterPro" id="IPR055346">
    <property type="entry name" value="Fe-S_cluster_assembly_SufBD"/>
</dbReference>
<organism evidence="4 5">
    <name type="scientific">Azospirillum oleiclasticum</name>
    <dbReference type="NCBI Taxonomy" id="2735135"/>
    <lineage>
        <taxon>Bacteria</taxon>
        <taxon>Pseudomonadati</taxon>
        <taxon>Pseudomonadota</taxon>
        <taxon>Alphaproteobacteria</taxon>
        <taxon>Rhodospirillales</taxon>
        <taxon>Azospirillaceae</taxon>
        <taxon>Azospirillum</taxon>
    </lineage>
</organism>
<dbReference type="SUPFAM" id="SSF101960">
    <property type="entry name" value="Stabilizer of iron transporter SufD"/>
    <property type="match status" value="1"/>
</dbReference>
<accession>A0ABX2T1W7</accession>
<dbReference type="NCBIfam" id="NF008773">
    <property type="entry name" value="PRK11814.1"/>
    <property type="match status" value="1"/>
</dbReference>
<comment type="similarity">
    <text evidence="1">Belongs to the iron-sulfur cluster assembly SufBD family.</text>
</comment>
<dbReference type="NCBIfam" id="TIGR01980">
    <property type="entry name" value="sufB"/>
    <property type="match status" value="1"/>
</dbReference>
<evidence type="ECO:0000259" key="3">
    <source>
        <dbReference type="Pfam" id="PF19295"/>
    </source>
</evidence>
<feature type="domain" description="SUF system FeS cluster assembly SufBD core" evidence="2">
    <location>
        <begin position="224"/>
        <end position="466"/>
    </location>
</feature>
<dbReference type="Proteomes" id="UP000584642">
    <property type="component" value="Unassembled WGS sequence"/>
</dbReference>
<reference evidence="4 5" key="1">
    <citation type="submission" date="2020-05" db="EMBL/GenBank/DDBJ databases">
        <title>Azospirillum oleiclasticum sp. nov, a nitrogen-fixing and heavy crude oil-emulsifying bacterium isolated from the crude oil of Yumen Oilfield.</title>
        <authorList>
            <person name="Wu D."/>
            <person name="Cai M."/>
            <person name="Zhang X."/>
        </authorList>
    </citation>
    <scope>NUCLEOTIDE SEQUENCE [LARGE SCALE GENOMIC DNA]</scope>
    <source>
        <strain evidence="4 5">ROY-1-1-2</strain>
    </source>
</reference>
<dbReference type="EMBL" id="JABFDB010000001">
    <property type="protein sequence ID" value="NYZ18296.1"/>
    <property type="molecule type" value="Genomic_DNA"/>
</dbReference>
<feature type="domain" description="SUF system FeS cluster assembly SufBD N-terminal" evidence="3">
    <location>
        <begin position="144"/>
        <end position="216"/>
    </location>
</feature>
<name>A0ABX2T1W7_9PROT</name>
<proteinExistence type="inferred from homology"/>